<evidence type="ECO:0000313" key="1">
    <source>
        <dbReference type="EMBL" id="KAG1761820.1"/>
    </source>
</evidence>
<dbReference type="Proteomes" id="UP000714275">
    <property type="component" value="Unassembled WGS sequence"/>
</dbReference>
<dbReference type="InterPro" id="IPR027417">
    <property type="entry name" value="P-loop_NTPase"/>
</dbReference>
<dbReference type="EMBL" id="JABBWD010000307">
    <property type="protein sequence ID" value="KAG1761820.1"/>
    <property type="molecule type" value="Genomic_DNA"/>
</dbReference>
<reference evidence="1" key="1">
    <citation type="journal article" date="2020" name="New Phytol.">
        <title>Comparative genomics reveals dynamic genome evolution in host specialist ectomycorrhizal fungi.</title>
        <authorList>
            <person name="Lofgren L.A."/>
            <person name="Nguyen N.H."/>
            <person name="Vilgalys R."/>
            <person name="Ruytinx J."/>
            <person name="Liao H.L."/>
            <person name="Branco S."/>
            <person name="Kuo A."/>
            <person name="LaButti K."/>
            <person name="Lipzen A."/>
            <person name="Andreopoulos W."/>
            <person name="Pangilinan J."/>
            <person name="Riley R."/>
            <person name="Hundley H."/>
            <person name="Na H."/>
            <person name="Barry K."/>
            <person name="Grigoriev I.V."/>
            <person name="Stajich J.E."/>
            <person name="Kennedy P.G."/>
        </authorList>
    </citation>
    <scope>NUCLEOTIDE SEQUENCE</scope>
    <source>
        <strain evidence="1">DOB743</strain>
    </source>
</reference>
<dbReference type="OrthoDB" id="2641948at2759"/>
<dbReference type="SUPFAM" id="SSF52540">
    <property type="entry name" value="P-loop containing nucleoside triphosphate hydrolases"/>
    <property type="match status" value="1"/>
</dbReference>
<accession>A0A9P7CUP0</accession>
<dbReference type="AlphaFoldDB" id="A0A9P7CUP0"/>
<proteinExistence type="predicted"/>
<organism evidence="1 3">
    <name type="scientific">Suillus placidus</name>
    <dbReference type="NCBI Taxonomy" id="48579"/>
    <lineage>
        <taxon>Eukaryota</taxon>
        <taxon>Fungi</taxon>
        <taxon>Dikarya</taxon>
        <taxon>Basidiomycota</taxon>
        <taxon>Agaricomycotina</taxon>
        <taxon>Agaricomycetes</taxon>
        <taxon>Agaricomycetidae</taxon>
        <taxon>Boletales</taxon>
        <taxon>Suillineae</taxon>
        <taxon>Suillaceae</taxon>
        <taxon>Suillus</taxon>
    </lineage>
</organism>
<sequence>MDISVNKRYGVCIEHSPACSDKLYSPVSPAIGDKTATCKNGNVIVKRPKLKELNEPMYPLPPPFHQTPSPVVAPQSYLQRLILERWEAEVKGCEHAKKLQLLELVPERWEAEVRHCEEAKRAQLLELVLAAHGQKTVHEKRWFKPLLNRLRKKVVLAEQLRNDYGLSAKHYHAAPLKKNGKEQLRNDYGLSAKHYHAGNIIMPCGAVTVTRAENRPRKKVVQAIAGFVKSQHATHTGIVYGFSKLECKELAEQLRNNYGLSAKHYHAGMDSQERSTTQEEWQRATAKRLWPVCQTLSCR</sequence>
<dbReference type="EMBL" id="JABBWD010000206">
    <property type="protein sequence ID" value="KAG1762798.1"/>
    <property type="molecule type" value="Genomic_DNA"/>
</dbReference>
<protein>
    <submittedName>
        <fullName evidence="1">Uncharacterized protein</fullName>
    </submittedName>
</protein>
<comment type="caution">
    <text evidence="1">The sequence shown here is derived from an EMBL/GenBank/DDBJ whole genome shotgun (WGS) entry which is preliminary data.</text>
</comment>
<evidence type="ECO:0000313" key="3">
    <source>
        <dbReference type="Proteomes" id="UP000714275"/>
    </source>
</evidence>
<name>A0A9P7CUP0_9AGAM</name>
<dbReference type="Gene3D" id="3.40.50.300">
    <property type="entry name" value="P-loop containing nucleotide triphosphate hydrolases"/>
    <property type="match status" value="1"/>
</dbReference>
<evidence type="ECO:0000313" key="2">
    <source>
        <dbReference type="EMBL" id="KAG1762798.1"/>
    </source>
</evidence>
<keyword evidence="3" id="KW-1185">Reference proteome</keyword>
<gene>
    <name evidence="1" type="ORF">EV702DRAFT_1052778</name>
    <name evidence="2" type="ORF">EV702DRAFT_1272757</name>
</gene>